<evidence type="ECO:0000256" key="3">
    <source>
        <dbReference type="ARBA" id="ARBA00022748"/>
    </source>
</evidence>
<dbReference type="InterPro" id="IPR017560">
    <property type="entry name" value="Cyt_c_biogenesis_CcmI"/>
</dbReference>
<dbReference type="PROSITE" id="PS50005">
    <property type="entry name" value="TPR"/>
    <property type="match status" value="2"/>
</dbReference>
<dbReference type="Proteomes" id="UP000602381">
    <property type="component" value="Unassembled WGS sequence"/>
</dbReference>
<dbReference type="RefSeq" id="WP_150004431.1">
    <property type="nucleotide sequence ID" value="NZ_BMOV01000002.1"/>
</dbReference>
<keyword evidence="6" id="KW-1133">Transmembrane helix</keyword>
<dbReference type="SMART" id="SM00028">
    <property type="entry name" value="TPR"/>
    <property type="match status" value="3"/>
</dbReference>
<accession>A0ABQ2LCK5</accession>
<reference evidence="9" key="1">
    <citation type="journal article" date="2019" name="Int. J. Syst. Evol. Microbiol.">
        <title>The Global Catalogue of Microorganisms (GCM) 10K type strain sequencing project: providing services to taxonomists for standard genome sequencing and annotation.</title>
        <authorList>
            <consortium name="The Broad Institute Genomics Platform"/>
            <consortium name="The Broad Institute Genome Sequencing Center for Infectious Disease"/>
            <person name="Wu L."/>
            <person name="Ma J."/>
        </authorList>
    </citation>
    <scope>NUCLEOTIDE SEQUENCE [LARGE SCALE GENOMIC DNA]</scope>
    <source>
        <strain evidence="9">JCM 17843</strain>
    </source>
</reference>
<proteinExistence type="predicted"/>
<dbReference type="NCBIfam" id="TIGR03142">
    <property type="entry name" value="cytochro_ccmI"/>
    <property type="match status" value="1"/>
</dbReference>
<dbReference type="InterPro" id="IPR056413">
    <property type="entry name" value="TPR_CcmH_CycH"/>
</dbReference>
<evidence type="ECO:0000313" key="8">
    <source>
        <dbReference type="EMBL" id="GGO08467.1"/>
    </source>
</evidence>
<dbReference type="InterPro" id="IPR051263">
    <property type="entry name" value="C-type_cytochrome_biogenesis"/>
</dbReference>
<keyword evidence="2" id="KW-0677">Repeat</keyword>
<keyword evidence="6" id="KW-0812">Transmembrane</keyword>
<gene>
    <name evidence="8" type="primary">cycH</name>
    <name evidence="8" type="ORF">GCM10007972_08870</name>
</gene>
<evidence type="ECO:0000259" key="7">
    <source>
        <dbReference type="Pfam" id="PF23914"/>
    </source>
</evidence>
<keyword evidence="4 5" id="KW-0802">TPR repeat</keyword>
<evidence type="ECO:0000256" key="5">
    <source>
        <dbReference type="PROSITE-ProRule" id="PRU00339"/>
    </source>
</evidence>
<comment type="caution">
    <text evidence="8">The sequence shown here is derived from an EMBL/GenBank/DDBJ whole genome shotgun (WGS) entry which is preliminary data.</text>
</comment>
<evidence type="ECO:0000256" key="1">
    <source>
        <dbReference type="ARBA" id="ARBA00004196"/>
    </source>
</evidence>
<keyword evidence="6" id="KW-0472">Membrane</keyword>
<evidence type="ECO:0000256" key="6">
    <source>
        <dbReference type="SAM" id="Phobius"/>
    </source>
</evidence>
<feature type="repeat" description="TPR" evidence="5">
    <location>
        <begin position="156"/>
        <end position="189"/>
    </location>
</feature>
<dbReference type="InterPro" id="IPR011990">
    <property type="entry name" value="TPR-like_helical_dom_sf"/>
</dbReference>
<dbReference type="PANTHER" id="PTHR47870">
    <property type="entry name" value="CYTOCHROME C-TYPE BIOGENESIS PROTEIN CCMH"/>
    <property type="match status" value="1"/>
</dbReference>
<keyword evidence="3" id="KW-0201">Cytochrome c-type biogenesis</keyword>
<name>A0ABQ2LCK5_9PROT</name>
<dbReference type="Pfam" id="PF23914">
    <property type="entry name" value="TPR_CcmH_CycH"/>
    <property type="match status" value="1"/>
</dbReference>
<keyword evidence="9" id="KW-1185">Reference proteome</keyword>
<dbReference type="PANTHER" id="PTHR47870:SF1">
    <property type="entry name" value="CYTOCHROME C-TYPE BIOGENESIS PROTEIN CCMH"/>
    <property type="match status" value="1"/>
</dbReference>
<feature type="repeat" description="TPR" evidence="5">
    <location>
        <begin position="334"/>
        <end position="367"/>
    </location>
</feature>
<evidence type="ECO:0000256" key="4">
    <source>
        <dbReference type="ARBA" id="ARBA00022803"/>
    </source>
</evidence>
<dbReference type="Gene3D" id="1.25.40.10">
    <property type="entry name" value="Tetratricopeptide repeat domain"/>
    <property type="match status" value="2"/>
</dbReference>
<protein>
    <submittedName>
        <fullName evidence="8">Cytochrome c-type biogenesis protein CycH</fullName>
    </submittedName>
</protein>
<evidence type="ECO:0000313" key="9">
    <source>
        <dbReference type="Proteomes" id="UP000602381"/>
    </source>
</evidence>
<comment type="subcellular location">
    <subcellularLocation>
        <location evidence="1">Cell envelope</location>
    </subcellularLocation>
</comment>
<evidence type="ECO:0000256" key="2">
    <source>
        <dbReference type="ARBA" id="ARBA00022737"/>
    </source>
</evidence>
<dbReference type="SUPFAM" id="SSF48452">
    <property type="entry name" value="TPR-like"/>
    <property type="match status" value="1"/>
</dbReference>
<dbReference type="InterPro" id="IPR019734">
    <property type="entry name" value="TPR_rpt"/>
</dbReference>
<organism evidence="8 9">
    <name type="scientific">Iodidimonas muriae</name>
    <dbReference type="NCBI Taxonomy" id="261467"/>
    <lineage>
        <taxon>Bacteria</taxon>
        <taxon>Pseudomonadati</taxon>
        <taxon>Pseudomonadota</taxon>
        <taxon>Alphaproteobacteria</taxon>
        <taxon>Iodidimonadales</taxon>
        <taxon>Iodidimonadaceae</taxon>
        <taxon>Iodidimonas</taxon>
    </lineage>
</organism>
<feature type="domain" description="Cytochrome c-type biogenesis protein H TPR" evidence="7">
    <location>
        <begin position="137"/>
        <end position="262"/>
    </location>
</feature>
<dbReference type="EMBL" id="BMOV01000002">
    <property type="protein sequence ID" value="GGO08467.1"/>
    <property type="molecule type" value="Genomic_DNA"/>
</dbReference>
<sequence>MTLIIFLGMAAFALALTAFALFRTPRSGDRKAGDLAIYRQQLSELEADQNRALIGAEEARAARIEIERRILALDSPKYSESTRQSASHPFAILMGVAILLALSYPLYRHLGAPGTKSAPAPSATAIAQSATADGGPDIAALLDQLEARLKDQPDRLDGWVLLGRTAFRADQPQRAVRAYRQAVRLAPDDAELQARLGEALISVAEGRITPAADLAFARALNRDPQNATAHYYVGLGLLQNDRPREALTRWSDLLANSPDDAPWRADLSARVARLEAALEQRQSLARQGEQSGLPALDAASIDAASQMSEDERTAMITGMVDRLAAKLEARPDDFEGWLQLAKAYMVLGDEESARNALDRARSVAPPDRLEEIDRHLNTLSR</sequence>
<feature type="transmembrane region" description="Helical" evidence="6">
    <location>
        <begin position="86"/>
        <end position="107"/>
    </location>
</feature>